<dbReference type="AlphaFoldDB" id="A0A1T3NUZ9"/>
<dbReference type="InterPro" id="IPR037455">
    <property type="entry name" value="LucA/IucC-like"/>
</dbReference>
<comment type="pathway">
    <text evidence="1">Siderophore biosynthesis.</text>
</comment>
<dbReference type="eggNOG" id="COG4264">
    <property type="taxonomic scope" value="Bacteria"/>
</dbReference>
<dbReference type="GO" id="GO:0019290">
    <property type="term" value="P:siderophore biosynthetic process"/>
    <property type="evidence" value="ECO:0007669"/>
    <property type="project" value="InterPro"/>
</dbReference>
<dbReference type="Proteomes" id="UP000190037">
    <property type="component" value="Unassembled WGS sequence"/>
</dbReference>
<sequence length="637" mass="68379">MSTSAEALPEPARPGSPRKPTPGPAGDEPSPARDHPAHVEPEHPRTGAVLGAARHSGPGDRVSTDPLLDPVPARAADHAAIENLLRCRIRESGTVVPADGPLRLPLPATASTVVAPILYRSETGMHRFGPVRLSSGVALDATTLAVLLAIEAAHGRVGSITAIADMTDRVIDSTRRIAHHLSERRKSPEDTAGTTPFLSTEQSIVLGHPMHPSPASRQGMYGPSSPRYSPELRGSFPLHWFAVDPSVAVHDGDLGRPVPVVLAGLAEGDVNLPPGMVALPAHPWQARDVLARPGVAALLDRGLLRDLGPGGPAWSATSSLRTVYRSGAPVMLKTSLGVEITNSRRENHRGELRRGLAVHRMLDAGLKRVMHSAHPGFDVLRDLGWIAVDIPGGRGESGLELVVRDNPFGARDRVHCIAGLAAPRPDLARGRSMLADVLYTLAARTATPLRETAESWFRRYLDVLVAPILWLHGEYGLGLEAHQQNTMVVLDTDGRPIGGRYRGNQGYYFSAERGARLARWLPGAGRDLGTWCSDRVIDERLGYYLAINNVLGLVGAMGAQGLADEQALIAIFRDRLVRTRTDHPAGRPLVDRLLDGATLRCKANLLTRVAGLDELEVPLETQSVYVDIPNPIADVRG</sequence>
<evidence type="ECO:0000313" key="6">
    <source>
        <dbReference type="EMBL" id="OPC80646.1"/>
    </source>
</evidence>
<feature type="compositionally biased region" description="Pro residues" evidence="3">
    <location>
        <begin position="11"/>
        <end position="23"/>
    </location>
</feature>
<name>A0A1T3NUZ9_9ACTN</name>
<evidence type="ECO:0000313" key="7">
    <source>
        <dbReference type="Proteomes" id="UP000190037"/>
    </source>
</evidence>
<comment type="similarity">
    <text evidence="2">Belongs to the IucA/IucC family.</text>
</comment>
<evidence type="ECO:0000259" key="5">
    <source>
        <dbReference type="Pfam" id="PF06276"/>
    </source>
</evidence>
<evidence type="ECO:0000259" key="4">
    <source>
        <dbReference type="Pfam" id="PF04183"/>
    </source>
</evidence>
<gene>
    <name evidence="6" type="ORF">B4N89_06455</name>
</gene>
<reference evidence="6 7" key="1">
    <citation type="submission" date="2017-03" db="EMBL/GenBank/DDBJ databases">
        <title>Draft genome sequence of Streptomyces scabrisporus NF3, endophyte isolated from Amphipterygium adstringens.</title>
        <authorList>
            <person name="Vazquez M."/>
            <person name="Ceapa C.D."/>
            <person name="Rodriguez Luna D."/>
            <person name="Sanchez Esquivel S."/>
        </authorList>
    </citation>
    <scope>NUCLEOTIDE SEQUENCE [LARGE SCALE GENOMIC DNA]</scope>
    <source>
        <strain evidence="6 7">NF3</strain>
    </source>
</reference>
<proteinExistence type="inferred from homology"/>
<evidence type="ECO:0000256" key="3">
    <source>
        <dbReference type="SAM" id="MobiDB-lite"/>
    </source>
</evidence>
<feature type="region of interest" description="Disordered" evidence="3">
    <location>
        <begin position="1"/>
        <end position="65"/>
    </location>
</feature>
<dbReference type="Pfam" id="PF06276">
    <property type="entry name" value="FhuF"/>
    <property type="match status" value="1"/>
</dbReference>
<dbReference type="STRING" id="159449.B4N89_06455"/>
<dbReference type="RefSeq" id="WP_078974901.1">
    <property type="nucleotide sequence ID" value="NZ_MWQN01000001.1"/>
</dbReference>
<dbReference type="Pfam" id="PF04183">
    <property type="entry name" value="IucA_IucC"/>
    <property type="match status" value="1"/>
</dbReference>
<dbReference type="InterPro" id="IPR007310">
    <property type="entry name" value="Aerobactin_biosyn_IucA/IucC_N"/>
</dbReference>
<dbReference type="GO" id="GO:0016881">
    <property type="term" value="F:acid-amino acid ligase activity"/>
    <property type="evidence" value="ECO:0007669"/>
    <property type="project" value="UniProtKB-ARBA"/>
</dbReference>
<dbReference type="InterPro" id="IPR022770">
    <property type="entry name" value="IucA/IucC-like_C"/>
</dbReference>
<dbReference type="PANTHER" id="PTHR34384">
    <property type="entry name" value="L-2,3-DIAMINOPROPANOATE--CITRATE LIGASE"/>
    <property type="match status" value="1"/>
</dbReference>
<organism evidence="6 7">
    <name type="scientific">Embleya scabrispora</name>
    <dbReference type="NCBI Taxonomy" id="159449"/>
    <lineage>
        <taxon>Bacteria</taxon>
        <taxon>Bacillati</taxon>
        <taxon>Actinomycetota</taxon>
        <taxon>Actinomycetes</taxon>
        <taxon>Kitasatosporales</taxon>
        <taxon>Streptomycetaceae</taxon>
        <taxon>Embleya</taxon>
    </lineage>
</organism>
<accession>A0A1T3NUZ9</accession>
<protein>
    <submittedName>
        <fullName evidence="6">Siderophore biosynthesis protein</fullName>
    </submittedName>
</protein>
<feature type="domain" description="Aerobactin siderophore biosynthesis IucA/IucC-like C-terminal" evidence="5">
    <location>
        <begin position="455"/>
        <end position="616"/>
    </location>
</feature>
<comment type="caution">
    <text evidence="6">The sequence shown here is derived from an EMBL/GenBank/DDBJ whole genome shotgun (WGS) entry which is preliminary data.</text>
</comment>
<feature type="domain" description="Aerobactin siderophore biosynthesis IucA/IucC N-terminal" evidence="4">
    <location>
        <begin position="197"/>
        <end position="421"/>
    </location>
</feature>
<keyword evidence="7" id="KW-1185">Reference proteome</keyword>
<evidence type="ECO:0000256" key="2">
    <source>
        <dbReference type="ARBA" id="ARBA00007832"/>
    </source>
</evidence>
<dbReference type="EMBL" id="MWQN01000001">
    <property type="protein sequence ID" value="OPC80646.1"/>
    <property type="molecule type" value="Genomic_DNA"/>
</dbReference>
<feature type="compositionally biased region" description="Basic and acidic residues" evidence="3">
    <location>
        <begin position="30"/>
        <end position="45"/>
    </location>
</feature>
<dbReference type="PANTHER" id="PTHR34384:SF5">
    <property type="entry name" value="L-2,3-DIAMINOPROPANOATE--CITRATE LIGASE"/>
    <property type="match status" value="1"/>
</dbReference>
<evidence type="ECO:0000256" key="1">
    <source>
        <dbReference type="ARBA" id="ARBA00004924"/>
    </source>
</evidence>
<dbReference type="Gene3D" id="1.10.510.40">
    <property type="match status" value="1"/>
</dbReference>